<dbReference type="OrthoDB" id="9804614at2"/>
<evidence type="ECO:0008006" key="3">
    <source>
        <dbReference type="Google" id="ProtNLM"/>
    </source>
</evidence>
<dbReference type="InterPro" id="IPR038056">
    <property type="entry name" value="YjbR-like_sf"/>
</dbReference>
<evidence type="ECO:0000313" key="1">
    <source>
        <dbReference type="EMBL" id="GAB54322.1"/>
    </source>
</evidence>
<comment type="caution">
    <text evidence="1">The sequence shown here is derived from an EMBL/GenBank/DDBJ whole genome shotgun (WGS) entry which is preliminary data.</text>
</comment>
<dbReference type="InterPro" id="IPR058532">
    <property type="entry name" value="YjbR/MT2646/Rv2570-like"/>
</dbReference>
<dbReference type="PANTHER" id="PTHR35145:SF1">
    <property type="entry name" value="CYTOPLASMIC PROTEIN"/>
    <property type="match status" value="1"/>
</dbReference>
<dbReference type="PANTHER" id="PTHR35145">
    <property type="entry name" value="CYTOPLASMIC PROTEIN-RELATED"/>
    <property type="match status" value="1"/>
</dbReference>
<dbReference type="SUPFAM" id="SSF142906">
    <property type="entry name" value="YjbR-like"/>
    <property type="match status" value="1"/>
</dbReference>
<dbReference type="Proteomes" id="UP000053586">
    <property type="component" value="Unassembled WGS sequence"/>
</dbReference>
<dbReference type="AlphaFoldDB" id="H5T7P5"/>
<organism evidence="1 2">
    <name type="scientific">Glaciecola punicea ACAM 611</name>
    <dbReference type="NCBI Taxonomy" id="1121923"/>
    <lineage>
        <taxon>Bacteria</taxon>
        <taxon>Pseudomonadati</taxon>
        <taxon>Pseudomonadota</taxon>
        <taxon>Gammaproteobacteria</taxon>
        <taxon>Alteromonadales</taxon>
        <taxon>Alteromonadaceae</taxon>
        <taxon>Glaciecola</taxon>
    </lineage>
</organism>
<protein>
    <recommendedName>
        <fullName evidence="3">MmcQ/YjbR family DNA-binding protein</fullName>
    </recommendedName>
</protein>
<dbReference type="Pfam" id="PF04237">
    <property type="entry name" value="YjbR"/>
    <property type="match status" value="1"/>
</dbReference>
<dbReference type="InterPro" id="IPR007351">
    <property type="entry name" value="YjbR"/>
</dbReference>
<dbReference type="RefSeq" id="WP_006002426.1">
    <property type="nucleotide sequence ID" value="NZ_BAET01000002.1"/>
</dbReference>
<reference evidence="1 2" key="1">
    <citation type="journal article" date="2012" name="J. Bacteriol.">
        <title>Genome sequence of proteorhodopsin-containing sea ice bacterium Glaciecola punicea ACAM 611T.</title>
        <authorList>
            <person name="Qin Q.-L."/>
            <person name="Xie B.-B."/>
            <person name="Shu Y.-L."/>
            <person name="Rong J.-C."/>
            <person name="Zhao D.-L."/>
            <person name="Zhang X.-Y."/>
            <person name="Chen X.-L."/>
            <person name="Zhou B.-C."/>
            <person name="Zhanga Y.-Z."/>
        </authorList>
    </citation>
    <scope>NUCLEOTIDE SEQUENCE [LARGE SCALE GENOMIC DNA]</scope>
    <source>
        <strain evidence="1 2">ACAM 611</strain>
    </source>
</reference>
<dbReference type="eggNOG" id="COG2315">
    <property type="taxonomic scope" value="Bacteria"/>
</dbReference>
<name>H5T7P5_9ALTE</name>
<gene>
    <name evidence="1" type="ORF">GPUN_0168</name>
</gene>
<keyword evidence="2" id="KW-1185">Reference proteome</keyword>
<proteinExistence type="predicted"/>
<dbReference type="EMBL" id="BAET01000002">
    <property type="protein sequence ID" value="GAB54322.1"/>
    <property type="molecule type" value="Genomic_DNA"/>
</dbReference>
<sequence length="122" mass="13537">MNIESFNQLCAAKAATSHVVQWGGSSVYKVGGKVFALANIDKLGHLGISFKTSALNFYFLSDKLGYRPAPYMASRGMKWIQQYNAPASLDEELIYYLDESYRLVSLGFSKKLQKELGLNQGA</sequence>
<reference evidence="1 2" key="2">
    <citation type="journal article" date="2017" name="Antonie Van Leeuwenhoek">
        <title>Rhizobium rhizosphaerae sp. nov., a novel species isolated from rice rhizosphere.</title>
        <authorList>
            <person name="Zhao J.J."/>
            <person name="Zhang J."/>
            <person name="Zhang R.J."/>
            <person name="Zhang C.W."/>
            <person name="Yin H.Q."/>
            <person name="Zhang X.X."/>
        </authorList>
    </citation>
    <scope>NUCLEOTIDE SEQUENCE [LARGE SCALE GENOMIC DNA]</scope>
    <source>
        <strain evidence="1 2">ACAM 611</strain>
    </source>
</reference>
<accession>H5T7P5</accession>
<dbReference type="Gene3D" id="3.90.1150.30">
    <property type="match status" value="1"/>
</dbReference>
<evidence type="ECO:0000313" key="2">
    <source>
        <dbReference type="Proteomes" id="UP000053586"/>
    </source>
</evidence>